<proteinExistence type="predicted"/>
<dbReference type="AlphaFoldDB" id="A0A0A9G0M9"/>
<dbReference type="InterPro" id="IPR029064">
    <property type="entry name" value="Ribosomal_eL30-like_sf"/>
</dbReference>
<reference evidence="1" key="1">
    <citation type="submission" date="2014-09" db="EMBL/GenBank/DDBJ databases">
        <authorList>
            <person name="Magalhaes I.L.F."/>
            <person name="Oliveira U."/>
            <person name="Santos F.R."/>
            <person name="Vidigal T.H.D.A."/>
            <person name="Brescovit A.D."/>
            <person name="Santos A.J."/>
        </authorList>
    </citation>
    <scope>NUCLEOTIDE SEQUENCE</scope>
    <source>
        <tissue evidence="1">Shoot tissue taken approximately 20 cm above the soil surface</tissue>
    </source>
</reference>
<name>A0A0A9G0M9_ARUDO</name>
<dbReference type="SUPFAM" id="SSF55315">
    <property type="entry name" value="L30e-like"/>
    <property type="match status" value="1"/>
</dbReference>
<dbReference type="EMBL" id="GBRH01180857">
    <property type="protein sequence ID" value="JAE17039.1"/>
    <property type="molecule type" value="Transcribed_RNA"/>
</dbReference>
<reference evidence="1" key="2">
    <citation type="journal article" date="2015" name="Data Brief">
        <title>Shoot transcriptome of the giant reed, Arundo donax.</title>
        <authorList>
            <person name="Barrero R.A."/>
            <person name="Guerrero F.D."/>
            <person name="Moolhuijzen P."/>
            <person name="Goolsby J.A."/>
            <person name="Tidwell J."/>
            <person name="Bellgard S.E."/>
            <person name="Bellgard M.I."/>
        </authorList>
    </citation>
    <scope>NUCLEOTIDE SEQUENCE</scope>
    <source>
        <tissue evidence="1">Shoot tissue taken approximately 20 cm above the soil surface</tissue>
    </source>
</reference>
<evidence type="ECO:0000313" key="1">
    <source>
        <dbReference type="EMBL" id="JAE17039.1"/>
    </source>
</evidence>
<accession>A0A0A9G0M9</accession>
<organism evidence="1">
    <name type="scientific">Arundo donax</name>
    <name type="common">Giant reed</name>
    <name type="synonym">Donax arundinaceus</name>
    <dbReference type="NCBI Taxonomy" id="35708"/>
    <lineage>
        <taxon>Eukaryota</taxon>
        <taxon>Viridiplantae</taxon>
        <taxon>Streptophyta</taxon>
        <taxon>Embryophyta</taxon>
        <taxon>Tracheophyta</taxon>
        <taxon>Spermatophyta</taxon>
        <taxon>Magnoliopsida</taxon>
        <taxon>Liliopsida</taxon>
        <taxon>Poales</taxon>
        <taxon>Poaceae</taxon>
        <taxon>PACMAD clade</taxon>
        <taxon>Arundinoideae</taxon>
        <taxon>Arundineae</taxon>
        <taxon>Arundo</taxon>
    </lineage>
</organism>
<sequence>MEVPYCIVKGKARLGSVCSFSYTSVLNSLNVSRLAEIKVQSSLIIIEARRNKGSFCYK</sequence>
<protein>
    <submittedName>
        <fullName evidence="1">Uncharacterized protein</fullName>
    </submittedName>
</protein>